<gene>
    <name evidence="3" type="ORF">BB934_05170</name>
</gene>
<protein>
    <recommendedName>
        <fullName evidence="2">Acyltransferase 3 domain-containing protein</fullName>
    </recommendedName>
</protein>
<keyword evidence="1" id="KW-0812">Transmembrane</keyword>
<accession>A0A1B2ECL5</accession>
<reference evidence="3" key="1">
    <citation type="submission" date="2016-07" db="EMBL/GenBank/DDBJ databases">
        <title>Microvirga ossetica sp. nov. a new species of rhizobia isolated from root nodules of the legume species Vicia alpestris Steven originated from North Ossetia region in the Caucasus.</title>
        <authorList>
            <person name="Safronova V.I."/>
            <person name="Kuznetsova I.G."/>
            <person name="Sazanova A.L."/>
            <person name="Belimov A."/>
            <person name="Andronov E."/>
            <person name="Osledkin Y.S."/>
            <person name="Onishchuk O.P."/>
            <person name="Kurchak O.N."/>
            <person name="Shaposhnikov A.I."/>
            <person name="Willems A."/>
            <person name="Tikhonovich I.A."/>
        </authorList>
    </citation>
    <scope>NUCLEOTIDE SEQUENCE [LARGE SCALE GENOMIC DNA]</scope>
    <source>
        <strain evidence="3">V5/3M</strain>
    </source>
</reference>
<feature type="transmembrane region" description="Helical" evidence="1">
    <location>
        <begin position="200"/>
        <end position="220"/>
    </location>
</feature>
<proteinExistence type="predicted"/>
<dbReference type="PANTHER" id="PTHR23028:SF53">
    <property type="entry name" value="ACYL_TRANSF_3 DOMAIN-CONTAINING PROTEIN"/>
    <property type="match status" value="1"/>
</dbReference>
<organism evidence="3">
    <name type="scientific">Microvirga ossetica</name>
    <dbReference type="NCBI Taxonomy" id="1882682"/>
    <lineage>
        <taxon>Bacteria</taxon>
        <taxon>Pseudomonadati</taxon>
        <taxon>Pseudomonadota</taxon>
        <taxon>Alphaproteobacteria</taxon>
        <taxon>Hyphomicrobiales</taxon>
        <taxon>Methylobacteriaceae</taxon>
        <taxon>Microvirga</taxon>
    </lineage>
</organism>
<dbReference type="AlphaFoldDB" id="A0A1B2ECL5"/>
<dbReference type="Pfam" id="PF01757">
    <property type="entry name" value="Acyl_transf_3"/>
    <property type="match status" value="1"/>
</dbReference>
<feature type="transmembrane region" description="Helical" evidence="1">
    <location>
        <begin position="276"/>
        <end position="295"/>
    </location>
</feature>
<keyword evidence="1" id="KW-1133">Transmembrane helix</keyword>
<dbReference type="InterPro" id="IPR002656">
    <property type="entry name" value="Acyl_transf_3_dom"/>
</dbReference>
<evidence type="ECO:0000256" key="1">
    <source>
        <dbReference type="SAM" id="Phobius"/>
    </source>
</evidence>
<dbReference type="GO" id="GO:0016020">
    <property type="term" value="C:membrane"/>
    <property type="evidence" value="ECO:0007669"/>
    <property type="project" value="TreeGrafter"/>
</dbReference>
<dbReference type="KEGG" id="moc:BB934_05170"/>
<feature type="domain" description="Acyltransferase 3" evidence="2">
    <location>
        <begin position="8"/>
        <end position="315"/>
    </location>
</feature>
<keyword evidence="1" id="KW-0472">Membrane</keyword>
<name>A0A1B2ECL5_9HYPH</name>
<feature type="transmembrane region" description="Helical" evidence="1">
    <location>
        <begin position="145"/>
        <end position="164"/>
    </location>
</feature>
<dbReference type="PANTHER" id="PTHR23028">
    <property type="entry name" value="ACETYLTRANSFERASE"/>
    <property type="match status" value="1"/>
</dbReference>
<dbReference type="GO" id="GO:0016747">
    <property type="term" value="F:acyltransferase activity, transferring groups other than amino-acyl groups"/>
    <property type="evidence" value="ECO:0007669"/>
    <property type="project" value="InterPro"/>
</dbReference>
<dbReference type="RefSeq" id="WP_099508687.1">
    <property type="nucleotide sequence ID" value="NZ_CP016616.1"/>
</dbReference>
<evidence type="ECO:0000259" key="2">
    <source>
        <dbReference type="Pfam" id="PF01757"/>
    </source>
</evidence>
<dbReference type="GO" id="GO:0009103">
    <property type="term" value="P:lipopolysaccharide biosynthetic process"/>
    <property type="evidence" value="ECO:0007669"/>
    <property type="project" value="TreeGrafter"/>
</dbReference>
<dbReference type="EMBL" id="CP016616">
    <property type="protein sequence ID" value="ANY77698.1"/>
    <property type="molecule type" value="Genomic_DNA"/>
</dbReference>
<feature type="transmembrane region" description="Helical" evidence="1">
    <location>
        <begin position="252"/>
        <end position="270"/>
    </location>
</feature>
<feature type="transmembrane region" description="Helical" evidence="1">
    <location>
        <begin position="45"/>
        <end position="62"/>
    </location>
</feature>
<dbReference type="InterPro" id="IPR050879">
    <property type="entry name" value="Acyltransferase_3"/>
</dbReference>
<evidence type="ECO:0000313" key="3">
    <source>
        <dbReference type="EMBL" id="ANY77698.1"/>
    </source>
</evidence>
<dbReference type="OrthoDB" id="9767863at2"/>
<feature type="transmembrane region" description="Helical" evidence="1">
    <location>
        <begin position="82"/>
        <end position="101"/>
    </location>
</feature>
<feature type="transmembrane region" description="Helical" evidence="1">
    <location>
        <begin position="12"/>
        <end position="33"/>
    </location>
</feature>
<sequence>MIGISRRNNSFDFIRFAAAISVLISHHFALSGFSEPFVPVFRDTLGGAAVAVFFVMSSFLICDSLQRSNRWDIFFAARFLRIMPNLAFALVCSSVVMLLWFSNYDDLIFHIDYVTHNLGMFFHGARSRISGVLTGQPLESINGSVWTLPYEFWLYVSLFCVFLLPSRYRLAALMAGAVVANGLCLFTPENSRIFFLRSYFVGKLGLYFFSGALVSVLWPLLSNHRAAILCSSLTGICLSRLLLPTDNLVQTISLAALVVLICTTSRFAAFGRYGDASYGIYILAFPIQQLVIFAIKDFWLSMTVSLAVTIAFGYGTWHAFDTAGEPASGLPRRLPSFRSGQPALCIRALQVGPQSANEAATSNSPAVSLSKKGA</sequence>